<accession>A0A1V6NVQ3</accession>
<organism evidence="1 2">
    <name type="scientific">Penicillium decumbens</name>
    <dbReference type="NCBI Taxonomy" id="69771"/>
    <lineage>
        <taxon>Eukaryota</taxon>
        <taxon>Fungi</taxon>
        <taxon>Dikarya</taxon>
        <taxon>Ascomycota</taxon>
        <taxon>Pezizomycotina</taxon>
        <taxon>Eurotiomycetes</taxon>
        <taxon>Eurotiomycetidae</taxon>
        <taxon>Eurotiales</taxon>
        <taxon>Aspergillaceae</taxon>
        <taxon>Penicillium</taxon>
    </lineage>
</organism>
<proteinExistence type="predicted"/>
<sequence length="295" mass="32908">MSPSSHRVRSPEQASAKEVLDEEMNERLIPIKVSAKNATTAVGLYTELQSILEIKSHTDYPDLLVITDISPHLATALWQRLERLESRSTRLSYDSTTKSFLIKMPTPIHNSVSLWLHRVLTECLLNGIFNAVEMKLIGPGADDTINLPNGIFANTKKQPDAQLLVEGLMYPTVCLEIGWSESQVHLESDMNRLLIGGQGEINVVILLKWYKRKAGVGGQIQVWRLDAAGVPRRDQEEIVFPAPALPQAPLRLTRQELFGASIVPGRLPTDVIPFSLDDLRTVARQALWRQGLVPL</sequence>
<dbReference type="Proteomes" id="UP000191522">
    <property type="component" value="Unassembled WGS sequence"/>
</dbReference>
<dbReference type="OrthoDB" id="4368470at2759"/>
<keyword evidence="2" id="KW-1185">Reference proteome</keyword>
<dbReference type="AlphaFoldDB" id="A0A1V6NVQ3"/>
<evidence type="ECO:0000313" key="1">
    <source>
        <dbReference type="EMBL" id="OQD68709.1"/>
    </source>
</evidence>
<gene>
    <name evidence="1" type="ORF">PENDEC_c032G04183</name>
</gene>
<protein>
    <submittedName>
        <fullName evidence="1">Uncharacterized protein</fullName>
    </submittedName>
</protein>
<comment type="caution">
    <text evidence="1">The sequence shown here is derived from an EMBL/GenBank/DDBJ whole genome shotgun (WGS) entry which is preliminary data.</text>
</comment>
<name>A0A1V6NVQ3_PENDC</name>
<dbReference type="OMA" id="IEDNHEG"/>
<evidence type="ECO:0000313" key="2">
    <source>
        <dbReference type="Proteomes" id="UP000191522"/>
    </source>
</evidence>
<reference evidence="2" key="1">
    <citation type="journal article" date="2017" name="Nat. Microbiol.">
        <title>Global analysis of biosynthetic gene clusters reveals vast potential of secondary metabolite production in Penicillium species.</title>
        <authorList>
            <person name="Nielsen J.C."/>
            <person name="Grijseels S."/>
            <person name="Prigent S."/>
            <person name="Ji B."/>
            <person name="Dainat J."/>
            <person name="Nielsen K.F."/>
            <person name="Frisvad J.C."/>
            <person name="Workman M."/>
            <person name="Nielsen J."/>
        </authorList>
    </citation>
    <scope>NUCLEOTIDE SEQUENCE [LARGE SCALE GENOMIC DNA]</scope>
    <source>
        <strain evidence="2">IBT 11843</strain>
    </source>
</reference>
<dbReference type="EMBL" id="MDYL01000032">
    <property type="protein sequence ID" value="OQD68709.1"/>
    <property type="molecule type" value="Genomic_DNA"/>
</dbReference>